<evidence type="ECO:0000259" key="2">
    <source>
        <dbReference type="Pfam" id="PF16220"/>
    </source>
</evidence>
<dbReference type="EMBL" id="NKDB02000002">
    <property type="protein sequence ID" value="RKJ97080.1"/>
    <property type="molecule type" value="Genomic_DNA"/>
</dbReference>
<dbReference type="PANTHER" id="PTHR30273">
    <property type="entry name" value="PERIPLASMIC SIGNAL SENSOR AND SIGMA FACTOR ACTIVATOR FECR-RELATED"/>
    <property type="match status" value="1"/>
</dbReference>
<dbReference type="RefSeq" id="WP_094438601.1">
    <property type="nucleotide sequence ID" value="NZ_NKDB02000002.1"/>
</dbReference>
<dbReference type="PIRSF" id="PIRSF018266">
    <property type="entry name" value="FecR"/>
    <property type="match status" value="1"/>
</dbReference>
<dbReference type="Pfam" id="PF16220">
    <property type="entry name" value="DUF4880"/>
    <property type="match status" value="1"/>
</dbReference>
<dbReference type="Pfam" id="PF04773">
    <property type="entry name" value="FecR"/>
    <property type="match status" value="1"/>
</dbReference>
<dbReference type="InterPro" id="IPR032623">
    <property type="entry name" value="FecR_N"/>
</dbReference>
<dbReference type="GO" id="GO:0016989">
    <property type="term" value="F:sigma factor antagonist activity"/>
    <property type="evidence" value="ECO:0007669"/>
    <property type="project" value="TreeGrafter"/>
</dbReference>
<evidence type="ECO:0000313" key="3">
    <source>
        <dbReference type="EMBL" id="RKJ97080.1"/>
    </source>
</evidence>
<proteinExistence type="predicted"/>
<accession>A0A420KCY9</accession>
<dbReference type="AlphaFoldDB" id="A0A420KCY9"/>
<dbReference type="InterPro" id="IPR006860">
    <property type="entry name" value="FecR"/>
</dbReference>
<sequence>MTAGTGVPPEVARSAIQWWLLQQDGDMPEPQRRAWQAWRAADALHEQAWQRIVSVNERLAGLAQPQQAAIARAALAPRGPARRRSVVQTLAVLAFGAGVAWQVERRTPWRNWVADVRTARGERRRLVLEDGTQLVLNGATALDVGYGPRLRRLRLLEGEVLVTTAPDSRRPARPFIVQTAAGEAQALGTRFAVRALDGGGSRVAVFEGAVRLTPGQAAGDALVLQAGQQATLRAEGVSALQLAYEDSTAWTEGMLVARGMPLADMLAALQPYSAARLVCAPEVAQLRVSGTYPLDDVPRVLAALDALPGLRVRSLTRWWGRQEVVAEAAPR</sequence>
<dbReference type="Gene3D" id="2.60.120.1440">
    <property type="match status" value="1"/>
</dbReference>
<feature type="domain" description="FecR protein" evidence="1">
    <location>
        <begin position="115"/>
        <end position="211"/>
    </location>
</feature>
<organism evidence="3 4">
    <name type="scientific">Alicycliphilus denitrificans</name>
    <dbReference type="NCBI Taxonomy" id="179636"/>
    <lineage>
        <taxon>Bacteria</taxon>
        <taxon>Pseudomonadati</taxon>
        <taxon>Pseudomonadota</taxon>
        <taxon>Betaproteobacteria</taxon>
        <taxon>Burkholderiales</taxon>
        <taxon>Comamonadaceae</taxon>
        <taxon>Alicycliphilus</taxon>
    </lineage>
</organism>
<dbReference type="InterPro" id="IPR012373">
    <property type="entry name" value="Ferrdict_sens_TM"/>
</dbReference>
<name>A0A420KCY9_9BURK</name>
<gene>
    <name evidence="3" type="ORF">CE154_013890</name>
</gene>
<feature type="domain" description="FecR N-terminal" evidence="2">
    <location>
        <begin position="14"/>
        <end position="53"/>
    </location>
</feature>
<dbReference type="PANTHER" id="PTHR30273:SF2">
    <property type="entry name" value="PROTEIN FECR"/>
    <property type="match status" value="1"/>
</dbReference>
<evidence type="ECO:0000259" key="1">
    <source>
        <dbReference type="Pfam" id="PF04773"/>
    </source>
</evidence>
<reference evidence="3 4" key="1">
    <citation type="submission" date="2018-09" db="EMBL/GenBank/DDBJ databases">
        <title>Genome comparison of Alicycliphilus sp. BQ1, a polyurethanolytic bacterium, with its closest phylogenetic relatives Alicycliphilus denitrificans BC and K601, unable to attack polyurethane.</title>
        <authorList>
            <person name="Loza-Tavera H."/>
            <person name="Lozano L."/>
            <person name="Cevallos M."/>
            <person name="Maya-Lucas O."/>
            <person name="Garcia-Mena J."/>
            <person name="Hernandez J."/>
        </authorList>
    </citation>
    <scope>NUCLEOTIDE SEQUENCE [LARGE SCALE GENOMIC DNA]</scope>
    <source>
        <strain evidence="3 4">BQ1</strain>
    </source>
</reference>
<dbReference type="Proteomes" id="UP000216225">
    <property type="component" value="Unassembled WGS sequence"/>
</dbReference>
<comment type="caution">
    <text evidence="3">The sequence shown here is derived from an EMBL/GenBank/DDBJ whole genome shotgun (WGS) entry which is preliminary data.</text>
</comment>
<protein>
    <submittedName>
        <fullName evidence="3">DUF4880 domain-containing protein</fullName>
    </submittedName>
</protein>
<evidence type="ECO:0000313" key="4">
    <source>
        <dbReference type="Proteomes" id="UP000216225"/>
    </source>
</evidence>